<dbReference type="Gene3D" id="3.10.129.10">
    <property type="entry name" value="Hotdog Thioesterase"/>
    <property type="match status" value="1"/>
</dbReference>
<evidence type="ECO:0000313" key="4">
    <source>
        <dbReference type="EMBL" id="PLC50695.1"/>
    </source>
</evidence>
<dbReference type="Pfam" id="PF03061">
    <property type="entry name" value="4HBT"/>
    <property type="match status" value="1"/>
</dbReference>
<dbReference type="InterPro" id="IPR039298">
    <property type="entry name" value="ACOT13"/>
</dbReference>
<dbReference type="PANTHER" id="PTHR21660">
    <property type="entry name" value="THIOESTERASE SUPERFAMILY MEMBER-RELATED"/>
    <property type="match status" value="1"/>
</dbReference>
<keyword evidence="5" id="KW-1185">Reference proteome</keyword>
<dbReference type="CDD" id="cd03443">
    <property type="entry name" value="PaaI_thioesterase"/>
    <property type="match status" value="1"/>
</dbReference>
<organism evidence="4 5">
    <name type="scientific">Pollutimonas subterranea</name>
    <dbReference type="NCBI Taxonomy" id="2045210"/>
    <lineage>
        <taxon>Bacteria</taxon>
        <taxon>Pseudomonadati</taxon>
        <taxon>Pseudomonadota</taxon>
        <taxon>Betaproteobacteria</taxon>
        <taxon>Burkholderiales</taxon>
        <taxon>Alcaligenaceae</taxon>
        <taxon>Pollutimonas</taxon>
    </lineage>
</organism>
<evidence type="ECO:0000259" key="3">
    <source>
        <dbReference type="Pfam" id="PF03061"/>
    </source>
</evidence>
<comment type="caution">
    <text evidence="4">The sequence shown here is derived from an EMBL/GenBank/DDBJ whole genome shotgun (WGS) entry which is preliminary data.</text>
</comment>
<dbReference type="Proteomes" id="UP000234190">
    <property type="component" value="Unassembled WGS sequence"/>
</dbReference>
<dbReference type="InterPro" id="IPR006683">
    <property type="entry name" value="Thioestr_dom"/>
</dbReference>
<dbReference type="RefSeq" id="WP_102073241.1">
    <property type="nucleotide sequence ID" value="NZ_PDNW01000004.1"/>
</dbReference>
<evidence type="ECO:0000256" key="2">
    <source>
        <dbReference type="ARBA" id="ARBA00022801"/>
    </source>
</evidence>
<dbReference type="PANTHER" id="PTHR21660:SF1">
    <property type="entry name" value="ACYL-COENZYME A THIOESTERASE 13"/>
    <property type="match status" value="1"/>
</dbReference>
<gene>
    <name evidence="4" type="ORF">CR159_06745</name>
</gene>
<reference evidence="4 5" key="1">
    <citation type="submission" date="2017-10" db="EMBL/GenBank/DDBJ databases">
        <title>Two draft genome sequences of Pusillimonas sp. strains isolated from a nitrate- and radionuclide-contaminated groundwater in Russia.</title>
        <authorList>
            <person name="Grouzdev D.S."/>
            <person name="Tourova T.P."/>
            <person name="Goeva M.A."/>
            <person name="Babich T.L."/>
            <person name="Sokolova D.S."/>
            <person name="Abdullin R."/>
            <person name="Poltaraus A.B."/>
            <person name="Toshchakov S.V."/>
            <person name="Nazina T.N."/>
        </authorList>
    </citation>
    <scope>NUCLEOTIDE SEQUENCE [LARGE SCALE GENOMIC DNA]</scope>
    <source>
        <strain evidence="4 5">JR1/69-3-13</strain>
    </source>
</reference>
<proteinExistence type="inferred from homology"/>
<accession>A0A2N4U6P4</accession>
<sequence>MTQIPDGYRERVHNSEFTDLCGPFFEKIEDGKQVELALRISSKHSNLRGITHGGLLVTIADSAIGDAVAQAYGEEFGLVTVSLTSEFYRPAKMGDWVIARASVQKQGRRMAFADCFLYVDEQKIFRATGVFAIVERQGGR</sequence>
<dbReference type="EMBL" id="PDNW01000004">
    <property type="protein sequence ID" value="PLC50695.1"/>
    <property type="molecule type" value="Genomic_DNA"/>
</dbReference>
<dbReference type="OrthoDB" id="7060041at2"/>
<keyword evidence="2" id="KW-0378">Hydrolase</keyword>
<dbReference type="InterPro" id="IPR029069">
    <property type="entry name" value="HotDog_dom_sf"/>
</dbReference>
<dbReference type="GO" id="GO:0047617">
    <property type="term" value="F:fatty acyl-CoA hydrolase activity"/>
    <property type="evidence" value="ECO:0007669"/>
    <property type="project" value="InterPro"/>
</dbReference>
<dbReference type="InterPro" id="IPR003736">
    <property type="entry name" value="PAAI_dom"/>
</dbReference>
<feature type="domain" description="Thioesterase" evidence="3">
    <location>
        <begin position="49"/>
        <end position="122"/>
    </location>
</feature>
<protein>
    <submittedName>
        <fullName evidence="4">Thioesterase</fullName>
    </submittedName>
</protein>
<evidence type="ECO:0000313" key="5">
    <source>
        <dbReference type="Proteomes" id="UP000234190"/>
    </source>
</evidence>
<evidence type="ECO:0000256" key="1">
    <source>
        <dbReference type="ARBA" id="ARBA00008324"/>
    </source>
</evidence>
<dbReference type="SUPFAM" id="SSF54637">
    <property type="entry name" value="Thioesterase/thiol ester dehydrase-isomerase"/>
    <property type="match status" value="1"/>
</dbReference>
<comment type="similarity">
    <text evidence="1">Belongs to the thioesterase PaaI family.</text>
</comment>
<dbReference type="AlphaFoldDB" id="A0A2N4U6P4"/>
<dbReference type="NCBIfam" id="TIGR00369">
    <property type="entry name" value="unchar_dom_1"/>
    <property type="match status" value="1"/>
</dbReference>
<name>A0A2N4U6P4_9BURK</name>